<reference evidence="1 2" key="1">
    <citation type="submission" date="2018-03" db="EMBL/GenBank/DDBJ databases">
        <title>Draft genome sequence of the first documented clinical Siccibacter turicensis isolate in Austria.</title>
        <authorList>
            <person name="Lepuschitz S."/>
            <person name="Pekard-Amenitsch S."/>
            <person name="Haunold R."/>
            <person name="Schill S."/>
            <person name="Mach R."/>
            <person name="Allerberger F."/>
            <person name="Ruppitsch W."/>
            <person name="Forsythe S.J."/>
        </authorList>
    </citation>
    <scope>NUCLEOTIDE SEQUENCE [LARGE SCALE GENOMIC DNA]</scope>
    <source>
        <strain evidence="1 2">6100069499-17</strain>
    </source>
</reference>
<evidence type="ECO:0000313" key="1">
    <source>
        <dbReference type="EMBL" id="PSN06763.1"/>
    </source>
</evidence>
<protein>
    <submittedName>
        <fullName evidence="1">Uncharacterized protein</fullName>
    </submittedName>
</protein>
<gene>
    <name evidence="1" type="ORF">C7G83_14230</name>
</gene>
<name>A0A2P8VGU6_9ENTR</name>
<evidence type="ECO:0000313" key="2">
    <source>
        <dbReference type="Proteomes" id="UP000240212"/>
    </source>
</evidence>
<dbReference type="EMBL" id="PYEP01000006">
    <property type="protein sequence ID" value="PSN06763.1"/>
    <property type="molecule type" value="Genomic_DNA"/>
</dbReference>
<organism evidence="1 2">
    <name type="scientific">Siccibacter turicensis</name>
    <dbReference type="NCBI Taxonomy" id="357233"/>
    <lineage>
        <taxon>Bacteria</taxon>
        <taxon>Pseudomonadati</taxon>
        <taxon>Pseudomonadota</taxon>
        <taxon>Gammaproteobacteria</taxon>
        <taxon>Enterobacterales</taxon>
        <taxon>Enterobacteriaceae</taxon>
        <taxon>Siccibacter</taxon>
    </lineage>
</organism>
<accession>A0A2P8VGU6</accession>
<keyword evidence="2" id="KW-1185">Reference proteome</keyword>
<dbReference type="AlphaFoldDB" id="A0A2P8VGU6"/>
<dbReference type="Proteomes" id="UP000240212">
    <property type="component" value="Unassembled WGS sequence"/>
</dbReference>
<comment type="caution">
    <text evidence="1">The sequence shown here is derived from an EMBL/GenBank/DDBJ whole genome shotgun (WGS) entry which is preliminary data.</text>
</comment>
<proteinExistence type="predicted"/>
<sequence>MDELLCEPLHFKASFLALAPACSRLVAELLETHSTAARLALAGRLMLALSLLREDLPHPLTDAEREALTADQPPAAVSEDFMPEPDILCDYCRTLTEILLSRTQTVPGEKVVAGLLFELVNYLADTLTAPRFYRSPEAYDGSVAGAENE</sequence>